<evidence type="ECO:0000256" key="10">
    <source>
        <dbReference type="ARBA" id="ARBA00022640"/>
    </source>
</evidence>
<dbReference type="InterPro" id="IPR036052">
    <property type="entry name" value="TrpB-like_PALP_sf"/>
</dbReference>
<evidence type="ECO:0000256" key="15">
    <source>
        <dbReference type="ARBA" id="ARBA00049144"/>
    </source>
</evidence>
<dbReference type="Proteomes" id="UP000708148">
    <property type="component" value="Unassembled WGS sequence"/>
</dbReference>
<dbReference type="FunFam" id="3.40.50.1100:FF:000030">
    <property type="entry name" value="Threonine synthase 1, chloroplastic"/>
    <property type="match status" value="1"/>
</dbReference>
<evidence type="ECO:0000256" key="2">
    <source>
        <dbReference type="ARBA" id="ARBA00003648"/>
    </source>
</evidence>
<comment type="cofactor">
    <cofactor evidence="1">
        <name>pyridoxal 5'-phosphate</name>
        <dbReference type="ChEBI" id="CHEBI:597326"/>
    </cofactor>
</comment>
<organism evidence="17 18">
    <name type="scientific">Ostreobium quekettii</name>
    <dbReference type="NCBI Taxonomy" id="121088"/>
    <lineage>
        <taxon>Eukaryota</taxon>
        <taxon>Viridiplantae</taxon>
        <taxon>Chlorophyta</taxon>
        <taxon>core chlorophytes</taxon>
        <taxon>Ulvophyceae</taxon>
        <taxon>TCBD clade</taxon>
        <taxon>Bryopsidales</taxon>
        <taxon>Ostreobineae</taxon>
        <taxon>Ostreobiaceae</taxon>
        <taxon>Ostreobium</taxon>
    </lineage>
</organism>
<evidence type="ECO:0000256" key="14">
    <source>
        <dbReference type="ARBA" id="ARBA00023239"/>
    </source>
</evidence>
<evidence type="ECO:0000256" key="12">
    <source>
        <dbReference type="ARBA" id="ARBA00022898"/>
    </source>
</evidence>
<dbReference type="AlphaFoldDB" id="A0A8S1JCP2"/>
<keyword evidence="18" id="KW-1185">Reference proteome</keyword>
<evidence type="ECO:0000256" key="11">
    <source>
        <dbReference type="ARBA" id="ARBA00022691"/>
    </source>
</evidence>
<comment type="subcellular location">
    <subcellularLocation>
        <location evidence="3">Plastid</location>
        <location evidence="3">Chloroplast</location>
    </subcellularLocation>
</comment>
<evidence type="ECO:0000259" key="16">
    <source>
        <dbReference type="Pfam" id="PF00291"/>
    </source>
</evidence>
<keyword evidence="9" id="KW-0028">Amino-acid biosynthesis</keyword>
<dbReference type="EC" id="4.2.3.1" evidence="7"/>
<accession>A0A8S1JCP2</accession>
<comment type="subunit">
    <text evidence="6">Homodimer.</text>
</comment>
<reference evidence="17" key="1">
    <citation type="submission" date="2020-12" db="EMBL/GenBank/DDBJ databases">
        <authorList>
            <person name="Iha C."/>
        </authorList>
    </citation>
    <scope>NUCLEOTIDE SEQUENCE</scope>
</reference>
<keyword evidence="10" id="KW-0934">Plastid</keyword>
<evidence type="ECO:0000313" key="18">
    <source>
        <dbReference type="Proteomes" id="UP000708148"/>
    </source>
</evidence>
<dbReference type="Pfam" id="PF00291">
    <property type="entry name" value="PALP"/>
    <property type="match status" value="1"/>
</dbReference>
<evidence type="ECO:0000256" key="8">
    <source>
        <dbReference type="ARBA" id="ARBA00022528"/>
    </source>
</evidence>
<comment type="pathway">
    <text evidence="4">Amino-acid biosynthesis; L-threonine biosynthesis; L-threonine from L-aspartate: step 5/5.</text>
</comment>
<keyword evidence="12" id="KW-0663">Pyridoxal phosphate</keyword>
<comment type="similarity">
    <text evidence="5">Belongs to the threonine synthase family.</text>
</comment>
<feature type="domain" description="Tryptophan synthase beta chain-like PALP" evidence="16">
    <location>
        <begin position="3"/>
        <end position="188"/>
    </location>
</feature>
<keyword evidence="13" id="KW-0809">Transit peptide</keyword>
<evidence type="ECO:0000256" key="13">
    <source>
        <dbReference type="ARBA" id="ARBA00022946"/>
    </source>
</evidence>
<keyword evidence="11" id="KW-0949">S-adenosyl-L-methionine</keyword>
<dbReference type="GO" id="GO:0004795">
    <property type="term" value="F:threonine synthase activity"/>
    <property type="evidence" value="ECO:0007669"/>
    <property type="project" value="UniProtKB-EC"/>
</dbReference>
<dbReference type="InterPro" id="IPR050214">
    <property type="entry name" value="Cys_Synth/Cystath_Beta-Synth"/>
</dbReference>
<dbReference type="InterPro" id="IPR001926">
    <property type="entry name" value="TrpB-like_PALP"/>
</dbReference>
<proteinExistence type="inferred from homology"/>
<evidence type="ECO:0000256" key="9">
    <source>
        <dbReference type="ARBA" id="ARBA00022605"/>
    </source>
</evidence>
<dbReference type="OrthoDB" id="7773036at2759"/>
<evidence type="ECO:0000256" key="3">
    <source>
        <dbReference type="ARBA" id="ARBA00004229"/>
    </source>
</evidence>
<keyword evidence="14" id="KW-0456">Lyase</keyword>
<comment type="caution">
    <text evidence="17">The sequence shown here is derived from an EMBL/GenBank/DDBJ whole genome shotgun (WGS) entry which is preliminary data.</text>
</comment>
<sequence>MRLIQEVTAEYPIYLANSMNSLRLEGQKTAAIEIIQQFDWQVPDWVIIPGGNLGNIYAFYKGFKMCKDLGLVDSMPRLVCAQAANANPLYQAYLHGFDSFKPVKAKQTFASAIQIGDPVSIDRAIVALKATDGIVEEATEEELMDAAAQADRTGMFNCPHTGVALAALKKLRERQVIGPQDRTVVVSTAHGLKFAQSKVAYHSKEATHISCTFANPPTPVKENLGDVLDVIRKNQFI</sequence>
<evidence type="ECO:0000256" key="6">
    <source>
        <dbReference type="ARBA" id="ARBA00011738"/>
    </source>
</evidence>
<protein>
    <recommendedName>
        <fullName evidence="7">threonine synthase</fullName>
        <ecNumber evidence="7">4.2.3.1</ecNumber>
    </recommendedName>
</protein>
<gene>
    <name evidence="17" type="ORF">OSTQU699_LOCUS10687</name>
</gene>
<evidence type="ECO:0000256" key="1">
    <source>
        <dbReference type="ARBA" id="ARBA00001933"/>
    </source>
</evidence>
<dbReference type="EMBL" id="CAJHUC010003094">
    <property type="protein sequence ID" value="CAD7705332.1"/>
    <property type="molecule type" value="Genomic_DNA"/>
</dbReference>
<dbReference type="SUPFAM" id="SSF53686">
    <property type="entry name" value="Tryptophan synthase beta subunit-like PLP-dependent enzymes"/>
    <property type="match status" value="1"/>
</dbReference>
<dbReference type="PANTHER" id="PTHR10314">
    <property type="entry name" value="CYSTATHIONINE BETA-SYNTHASE"/>
    <property type="match status" value="1"/>
</dbReference>
<dbReference type="GO" id="GO:0008652">
    <property type="term" value="P:amino acid biosynthetic process"/>
    <property type="evidence" value="ECO:0007669"/>
    <property type="project" value="UniProtKB-KW"/>
</dbReference>
<evidence type="ECO:0000313" key="17">
    <source>
        <dbReference type="EMBL" id="CAD7705332.1"/>
    </source>
</evidence>
<dbReference type="Gene3D" id="3.40.50.1100">
    <property type="match status" value="1"/>
</dbReference>
<comment type="function">
    <text evidence="2">Catalyzes the gamma-elimination of phosphate from L-phosphohomoserine and the beta-addition of water to produce L-threonine.</text>
</comment>
<comment type="catalytic activity">
    <reaction evidence="15">
        <text>O-phospho-L-homoserine + H2O = L-threonine + phosphate</text>
        <dbReference type="Rhea" id="RHEA:10840"/>
        <dbReference type="ChEBI" id="CHEBI:15377"/>
        <dbReference type="ChEBI" id="CHEBI:43474"/>
        <dbReference type="ChEBI" id="CHEBI:57590"/>
        <dbReference type="ChEBI" id="CHEBI:57926"/>
        <dbReference type="EC" id="4.2.3.1"/>
    </reaction>
</comment>
<evidence type="ECO:0000256" key="5">
    <source>
        <dbReference type="ARBA" id="ARBA00005517"/>
    </source>
</evidence>
<evidence type="ECO:0000256" key="7">
    <source>
        <dbReference type="ARBA" id="ARBA00013028"/>
    </source>
</evidence>
<keyword evidence="8" id="KW-0150">Chloroplast</keyword>
<evidence type="ECO:0000256" key="4">
    <source>
        <dbReference type="ARBA" id="ARBA00004979"/>
    </source>
</evidence>
<dbReference type="GO" id="GO:0009507">
    <property type="term" value="C:chloroplast"/>
    <property type="evidence" value="ECO:0007669"/>
    <property type="project" value="UniProtKB-SubCell"/>
</dbReference>
<name>A0A8S1JCP2_9CHLO</name>